<evidence type="ECO:0000313" key="3">
    <source>
        <dbReference type="Proteomes" id="UP001597052"/>
    </source>
</evidence>
<accession>A0ABD6D7Z8</accession>
<dbReference type="GO" id="GO:0016746">
    <property type="term" value="F:acyltransferase activity"/>
    <property type="evidence" value="ECO:0007669"/>
    <property type="project" value="UniProtKB-KW"/>
</dbReference>
<dbReference type="Gene3D" id="3.40.630.30">
    <property type="match status" value="1"/>
</dbReference>
<dbReference type="EC" id="2.3.-.-" evidence="2"/>
<keyword evidence="2" id="KW-0012">Acyltransferase</keyword>
<dbReference type="Proteomes" id="UP001597052">
    <property type="component" value="Unassembled WGS sequence"/>
</dbReference>
<evidence type="ECO:0000259" key="1">
    <source>
        <dbReference type="PROSITE" id="PS51186"/>
    </source>
</evidence>
<feature type="domain" description="N-acetyltransferase" evidence="1">
    <location>
        <begin position="3"/>
        <end position="142"/>
    </location>
</feature>
<keyword evidence="3" id="KW-1185">Reference proteome</keyword>
<dbReference type="InterPro" id="IPR000182">
    <property type="entry name" value="GNAT_dom"/>
</dbReference>
<dbReference type="EMBL" id="JBHUDM010000002">
    <property type="protein sequence ID" value="MFD1642182.1"/>
    <property type="molecule type" value="Genomic_DNA"/>
</dbReference>
<gene>
    <name evidence="2" type="ORF">ACFSBW_09895</name>
</gene>
<dbReference type="PROSITE" id="PS51186">
    <property type="entry name" value="GNAT"/>
    <property type="match status" value="1"/>
</dbReference>
<protein>
    <submittedName>
        <fullName evidence="2">GNAT family N-acetyltransferase</fullName>
        <ecNumber evidence="2">2.3.-.-</ecNumber>
    </submittedName>
</protein>
<dbReference type="Pfam" id="PF00583">
    <property type="entry name" value="Acetyltransf_1"/>
    <property type="match status" value="1"/>
</dbReference>
<reference evidence="2 3" key="1">
    <citation type="journal article" date="2019" name="Int. J. Syst. Evol. Microbiol.">
        <title>The Global Catalogue of Microorganisms (GCM) 10K type strain sequencing project: providing services to taxonomists for standard genome sequencing and annotation.</title>
        <authorList>
            <consortium name="The Broad Institute Genomics Platform"/>
            <consortium name="The Broad Institute Genome Sequencing Center for Infectious Disease"/>
            <person name="Wu L."/>
            <person name="Ma J."/>
        </authorList>
    </citation>
    <scope>NUCLEOTIDE SEQUENCE [LARGE SCALE GENOMIC DNA]</scope>
    <source>
        <strain evidence="2 3">CGMCC 1.10593</strain>
    </source>
</reference>
<name>A0ABD6D7Z8_9EURY</name>
<dbReference type="RefSeq" id="WP_256395447.1">
    <property type="nucleotide sequence ID" value="NZ_JANHDJ010000002.1"/>
</dbReference>
<comment type="caution">
    <text evidence="2">The sequence shown here is derived from an EMBL/GenBank/DDBJ whole genome shotgun (WGS) entry which is preliminary data.</text>
</comment>
<keyword evidence="2" id="KW-0808">Transferase</keyword>
<sequence length="142" mass="15535">MTPSIRQADPDDLVGVMRLFDGALLETDSDRVSDQLTGRRGCLLIAGEERPVGAVGLIDGREIEADLPWPETGYISAIAVRKERRGQGLGRSLIAAAADRAAPRPLSATFDERVRSFYTACGFEIQEHRGRLWGRRPSDGVD</sequence>
<dbReference type="SUPFAM" id="SSF55729">
    <property type="entry name" value="Acyl-CoA N-acyltransferases (Nat)"/>
    <property type="match status" value="1"/>
</dbReference>
<dbReference type="AlphaFoldDB" id="A0ABD6D7Z8"/>
<dbReference type="CDD" id="cd04301">
    <property type="entry name" value="NAT_SF"/>
    <property type="match status" value="1"/>
</dbReference>
<proteinExistence type="predicted"/>
<organism evidence="2 3">
    <name type="scientific">Halohasta litorea</name>
    <dbReference type="NCBI Taxonomy" id="869891"/>
    <lineage>
        <taxon>Archaea</taxon>
        <taxon>Methanobacteriati</taxon>
        <taxon>Methanobacteriota</taxon>
        <taxon>Stenosarchaea group</taxon>
        <taxon>Halobacteria</taxon>
        <taxon>Halobacteriales</taxon>
        <taxon>Haloferacaceae</taxon>
        <taxon>Halohasta</taxon>
    </lineage>
</organism>
<dbReference type="InterPro" id="IPR016181">
    <property type="entry name" value="Acyl_CoA_acyltransferase"/>
</dbReference>
<evidence type="ECO:0000313" key="2">
    <source>
        <dbReference type="EMBL" id="MFD1642182.1"/>
    </source>
</evidence>